<reference evidence="2" key="1">
    <citation type="journal article" date="2019" name="Sci. Rep.">
        <title>Draft genome of Tanacetum cinerariifolium, the natural source of mosquito coil.</title>
        <authorList>
            <person name="Yamashiro T."/>
            <person name="Shiraishi A."/>
            <person name="Satake H."/>
            <person name="Nakayama K."/>
        </authorList>
    </citation>
    <scope>NUCLEOTIDE SEQUENCE</scope>
</reference>
<dbReference type="AlphaFoldDB" id="A0A699I2E4"/>
<organism evidence="2">
    <name type="scientific">Tanacetum cinerariifolium</name>
    <name type="common">Dalmatian daisy</name>
    <name type="synonym">Chrysanthemum cinerariifolium</name>
    <dbReference type="NCBI Taxonomy" id="118510"/>
    <lineage>
        <taxon>Eukaryota</taxon>
        <taxon>Viridiplantae</taxon>
        <taxon>Streptophyta</taxon>
        <taxon>Embryophyta</taxon>
        <taxon>Tracheophyta</taxon>
        <taxon>Spermatophyta</taxon>
        <taxon>Magnoliopsida</taxon>
        <taxon>eudicotyledons</taxon>
        <taxon>Gunneridae</taxon>
        <taxon>Pentapetalae</taxon>
        <taxon>asterids</taxon>
        <taxon>campanulids</taxon>
        <taxon>Asterales</taxon>
        <taxon>Asteraceae</taxon>
        <taxon>Asteroideae</taxon>
        <taxon>Anthemideae</taxon>
        <taxon>Anthemidinae</taxon>
        <taxon>Tanacetum</taxon>
    </lineage>
</organism>
<evidence type="ECO:0000313" key="2">
    <source>
        <dbReference type="EMBL" id="GEZ12622.1"/>
    </source>
</evidence>
<dbReference type="EMBL" id="BKCJ010243542">
    <property type="protein sequence ID" value="GEZ12622.1"/>
    <property type="molecule type" value="Genomic_DNA"/>
</dbReference>
<comment type="caution">
    <text evidence="2">The sequence shown here is derived from an EMBL/GenBank/DDBJ whole genome shotgun (WGS) entry which is preliminary data.</text>
</comment>
<name>A0A699I2E4_TANCI</name>
<accession>A0A699I2E4</accession>
<gene>
    <name evidence="2" type="ORF">Tci_484595</name>
</gene>
<protein>
    <submittedName>
        <fullName evidence="2">Uncharacterized protein</fullName>
    </submittedName>
</protein>
<evidence type="ECO:0000256" key="1">
    <source>
        <dbReference type="SAM" id="MobiDB-lite"/>
    </source>
</evidence>
<feature type="region of interest" description="Disordered" evidence="1">
    <location>
        <begin position="1"/>
        <end position="29"/>
    </location>
</feature>
<proteinExistence type="predicted"/>
<sequence length="199" mass="21235">MKSAGKWNVPTFMKTSSATPTGREIKRSASSRVIQVGDSSRRESLFQTDNGMRFMLAPRSAKAKHSSIPEKSHGMRNLPGSPSFFGFEALTGATTGSEFSIGVSIWTTEGWTSLVLSLLVGVTVSFVTSVSRSTTLGREEVVGIVGSLICSSTSSGDTLQIFLQSQLAVEESGLDEPELGNPGLDKQVLDKLEAGFDHD</sequence>